<dbReference type="OMA" id="SECNMIS"/>
<dbReference type="InParanoid" id="A0A251SZT8"/>
<sequence length="204" mass="23726">MSNCKWLWKVSFMGKNKLGTIGDQKIIDSLSQGNAIEHHFMSLALEHQVRQMSAPSQVSRSRFVLQLPHNWYNDFCGFLIHNVIDYQEPCVTIVIKQEISAGECNYQNELFQDPPPPPTYIGYVSFSSLRHTWLNSECNMISFYMGGKFEVKLVPRQSKGDHQVETKNEALDCSEFWDEEREDRKTFTVQHESKSSINILWRPC</sequence>
<dbReference type="Proteomes" id="UP000215914">
    <property type="component" value="Chromosome 12"/>
</dbReference>
<evidence type="ECO:0000313" key="1">
    <source>
        <dbReference type="EMBL" id="OTG04385.1"/>
    </source>
</evidence>
<keyword evidence="2" id="KW-1185">Reference proteome</keyword>
<dbReference type="EMBL" id="CM007901">
    <property type="protein sequence ID" value="OTG04385.1"/>
    <property type="molecule type" value="Genomic_DNA"/>
</dbReference>
<accession>A0A251SZT8</accession>
<reference evidence="2" key="1">
    <citation type="journal article" date="2017" name="Nature">
        <title>The sunflower genome provides insights into oil metabolism, flowering and Asterid evolution.</title>
        <authorList>
            <person name="Badouin H."/>
            <person name="Gouzy J."/>
            <person name="Grassa C.J."/>
            <person name="Murat F."/>
            <person name="Staton S.E."/>
            <person name="Cottret L."/>
            <person name="Lelandais-Briere C."/>
            <person name="Owens G.L."/>
            <person name="Carrere S."/>
            <person name="Mayjonade B."/>
            <person name="Legrand L."/>
            <person name="Gill N."/>
            <person name="Kane N.C."/>
            <person name="Bowers J.E."/>
            <person name="Hubner S."/>
            <person name="Bellec A."/>
            <person name="Berard A."/>
            <person name="Berges H."/>
            <person name="Blanchet N."/>
            <person name="Boniface M.C."/>
            <person name="Brunel D."/>
            <person name="Catrice O."/>
            <person name="Chaidir N."/>
            <person name="Claudel C."/>
            <person name="Donnadieu C."/>
            <person name="Faraut T."/>
            <person name="Fievet G."/>
            <person name="Helmstetter N."/>
            <person name="King M."/>
            <person name="Knapp S.J."/>
            <person name="Lai Z."/>
            <person name="Le Paslier M.C."/>
            <person name="Lippi Y."/>
            <person name="Lorenzon L."/>
            <person name="Mandel J.R."/>
            <person name="Marage G."/>
            <person name="Marchand G."/>
            <person name="Marquand E."/>
            <person name="Bret-Mestries E."/>
            <person name="Morien E."/>
            <person name="Nambeesan S."/>
            <person name="Nguyen T."/>
            <person name="Pegot-Espagnet P."/>
            <person name="Pouilly N."/>
            <person name="Raftis F."/>
            <person name="Sallet E."/>
            <person name="Schiex T."/>
            <person name="Thomas J."/>
            <person name="Vandecasteele C."/>
            <person name="Vares D."/>
            <person name="Vear F."/>
            <person name="Vautrin S."/>
            <person name="Crespi M."/>
            <person name="Mangin B."/>
            <person name="Burke J.M."/>
            <person name="Salse J."/>
            <person name="Munos S."/>
            <person name="Vincourt P."/>
            <person name="Rieseberg L.H."/>
            <person name="Langlade N.B."/>
        </authorList>
    </citation>
    <scope>NUCLEOTIDE SEQUENCE [LARGE SCALE GENOMIC DNA]</scope>
    <source>
        <strain evidence="2">cv. SF193</strain>
    </source>
</reference>
<proteinExistence type="predicted"/>
<evidence type="ECO:0000313" key="2">
    <source>
        <dbReference type="Proteomes" id="UP000215914"/>
    </source>
</evidence>
<organism evidence="1 2">
    <name type="scientific">Helianthus annuus</name>
    <name type="common">Common sunflower</name>
    <dbReference type="NCBI Taxonomy" id="4232"/>
    <lineage>
        <taxon>Eukaryota</taxon>
        <taxon>Viridiplantae</taxon>
        <taxon>Streptophyta</taxon>
        <taxon>Embryophyta</taxon>
        <taxon>Tracheophyta</taxon>
        <taxon>Spermatophyta</taxon>
        <taxon>Magnoliopsida</taxon>
        <taxon>eudicotyledons</taxon>
        <taxon>Gunneridae</taxon>
        <taxon>Pentapetalae</taxon>
        <taxon>asterids</taxon>
        <taxon>campanulids</taxon>
        <taxon>Asterales</taxon>
        <taxon>Asteraceae</taxon>
        <taxon>Asteroideae</taxon>
        <taxon>Heliantheae alliance</taxon>
        <taxon>Heliantheae</taxon>
        <taxon>Helianthus</taxon>
    </lineage>
</organism>
<protein>
    <submittedName>
        <fullName evidence="1">Uncharacterized protein</fullName>
    </submittedName>
</protein>
<name>A0A251SZT8_HELAN</name>
<gene>
    <name evidence="1" type="ORF">HannXRQ_Chr12g0361661</name>
</gene>
<dbReference type="AlphaFoldDB" id="A0A251SZT8"/>